<reference evidence="3" key="1">
    <citation type="submission" date="2023-03" db="EMBL/GenBank/DDBJ databases">
        <title>Mating type loci evolution in Malassezia.</title>
        <authorList>
            <person name="Coelho M.A."/>
        </authorList>
    </citation>
    <scope>NUCLEOTIDE SEQUENCE</scope>
    <source>
        <strain evidence="3">CBS 9557</strain>
    </source>
</reference>
<keyword evidence="3" id="KW-0808">Transferase</keyword>
<dbReference type="EC" id="2.7.7.53" evidence="3"/>
<dbReference type="InterPro" id="IPR019200">
    <property type="entry name" value="ATP_adenylylTrfase_C"/>
</dbReference>
<keyword evidence="4" id="KW-1185">Reference proteome</keyword>
<sequence>MSVEKLKNLRSLVSKQYDTAIAAGDAFFYDSQVNIAKVDGVDNVVPWHVRNVPALLKKPKAASESQKESEKPQQNPVDVFAPPYVPNLLVQELEEFTVLLNKYCVLPHHFLLVTREFVKQELPPAPNMLAQAYRIIQAHPTETGSEMLGFFNCGPNSGASQPHCHFQFVELRPCAPGKPGIPIEALLDHIEKDGKEMEHVHMLPVPWRHFVVLLDPPADPSNLEDYLGTRFSQLLELMFATAREKEDLQHGLPQRPSFNVLLTSRTLHVVPRRTEHFDLIHAGWGRYADGGAQAAPYSGTLSVNALGYAGLLLTRHTDELEALCTDESERILQVLTHTGVAI</sequence>
<dbReference type="Gene3D" id="3.30.428.70">
    <property type="match status" value="1"/>
</dbReference>
<evidence type="ECO:0000313" key="4">
    <source>
        <dbReference type="Proteomes" id="UP001213623"/>
    </source>
</evidence>
<dbReference type="GO" id="GO:0005524">
    <property type="term" value="F:ATP binding"/>
    <property type="evidence" value="ECO:0007669"/>
    <property type="project" value="InterPro"/>
</dbReference>
<evidence type="ECO:0000259" key="1">
    <source>
        <dbReference type="Pfam" id="PF09830"/>
    </source>
</evidence>
<dbReference type="Pfam" id="PF09830">
    <property type="entry name" value="ATP_transf"/>
    <property type="match status" value="1"/>
</dbReference>
<protein>
    <submittedName>
        <fullName evidence="3">ATP adenylyltransferase</fullName>
        <ecNumber evidence="3">2.7.7.53</ecNumber>
    </submittedName>
</protein>
<proteinExistence type="predicted"/>
<dbReference type="InterPro" id="IPR045759">
    <property type="entry name" value="Ap4A_phos1/2_N"/>
</dbReference>
<accession>A0AAF0ESG7</accession>
<dbReference type="InterPro" id="IPR009163">
    <property type="entry name" value="Ap4A_phos1/2"/>
</dbReference>
<dbReference type="GO" id="GO:0003877">
    <property type="term" value="F:ATP:ADP adenylyltransferase activity"/>
    <property type="evidence" value="ECO:0007669"/>
    <property type="project" value="UniProtKB-EC"/>
</dbReference>
<feature type="domain" description="ATP adenylyltransferase C-terminal" evidence="1">
    <location>
        <begin position="205"/>
        <end position="340"/>
    </location>
</feature>
<organism evidence="3 4">
    <name type="scientific">Malassezia nana</name>
    <dbReference type="NCBI Taxonomy" id="180528"/>
    <lineage>
        <taxon>Eukaryota</taxon>
        <taxon>Fungi</taxon>
        <taxon>Dikarya</taxon>
        <taxon>Basidiomycota</taxon>
        <taxon>Ustilaginomycotina</taxon>
        <taxon>Malasseziomycetes</taxon>
        <taxon>Malasseziales</taxon>
        <taxon>Malasseziaceae</taxon>
        <taxon>Malassezia</taxon>
    </lineage>
</organism>
<keyword evidence="3" id="KW-0548">Nucleotidyltransferase</keyword>
<feature type="domain" description="Ap4A phosphorylase 1/2 N-terminal" evidence="2">
    <location>
        <begin position="8"/>
        <end position="188"/>
    </location>
</feature>
<evidence type="ECO:0000313" key="3">
    <source>
        <dbReference type="EMBL" id="WFD27482.1"/>
    </source>
</evidence>
<dbReference type="SUPFAM" id="SSF54197">
    <property type="entry name" value="HIT-like"/>
    <property type="match status" value="1"/>
</dbReference>
<dbReference type="Pfam" id="PF19327">
    <property type="entry name" value="Ap4A_phos_N"/>
    <property type="match status" value="1"/>
</dbReference>
<dbReference type="GO" id="GO:0009117">
    <property type="term" value="P:nucleotide metabolic process"/>
    <property type="evidence" value="ECO:0007669"/>
    <property type="project" value="InterPro"/>
</dbReference>
<dbReference type="InterPro" id="IPR043171">
    <property type="entry name" value="Ap4A_phos1/2-like"/>
</dbReference>
<dbReference type="AlphaFoldDB" id="A0AAF0ESG7"/>
<dbReference type="InterPro" id="IPR036265">
    <property type="entry name" value="HIT-like_sf"/>
</dbReference>
<name>A0AAF0ESG7_9BASI</name>
<evidence type="ECO:0000259" key="2">
    <source>
        <dbReference type="Pfam" id="PF19327"/>
    </source>
</evidence>
<gene>
    <name evidence="3" type="primary">APA2</name>
    <name evidence="3" type="ORF">MNAN1_002479</name>
</gene>
<dbReference type="PANTHER" id="PTHR38420:SF1">
    <property type="entry name" value="PUTATIVE (AFU_ORTHOLOGUE AFUA_5G14690)-RELATED"/>
    <property type="match status" value="1"/>
</dbReference>
<dbReference type="EMBL" id="CP119895">
    <property type="protein sequence ID" value="WFD27482.1"/>
    <property type="molecule type" value="Genomic_DNA"/>
</dbReference>
<dbReference type="PANTHER" id="PTHR38420">
    <property type="entry name" value="AP-4-A PHOSPHORYLASE II"/>
    <property type="match status" value="1"/>
</dbReference>
<dbReference type="Proteomes" id="UP001213623">
    <property type="component" value="Chromosome 4"/>
</dbReference>